<dbReference type="Pfam" id="PF04397">
    <property type="entry name" value="LytTR"/>
    <property type="match status" value="1"/>
</dbReference>
<dbReference type="RefSeq" id="WP_128753310.1">
    <property type="nucleotide sequence ID" value="NZ_CP035282.1"/>
</dbReference>
<feature type="domain" description="HTH LytTR-type" evidence="1">
    <location>
        <begin position="127"/>
        <end position="201"/>
    </location>
</feature>
<dbReference type="KEGG" id="spoa:EQM13_16840"/>
<accession>A0A410QGP9</accession>
<dbReference type="EMBL" id="CP035282">
    <property type="protein sequence ID" value="QAT63116.1"/>
    <property type="molecule type" value="Genomic_DNA"/>
</dbReference>
<dbReference type="SMART" id="SM00850">
    <property type="entry name" value="LytTR"/>
    <property type="match status" value="1"/>
</dbReference>
<reference evidence="3" key="1">
    <citation type="submission" date="2019-01" db="EMBL/GenBank/DDBJ databases">
        <title>Draft genomes of a novel of Sporanaerobacter strains.</title>
        <authorList>
            <person name="Ma S."/>
        </authorList>
    </citation>
    <scope>NUCLEOTIDE SEQUENCE [LARGE SCALE GENOMIC DNA]</scope>
    <source>
        <strain evidence="3">NJN-17</strain>
    </source>
</reference>
<dbReference type="SUPFAM" id="SSF52172">
    <property type="entry name" value="CheY-like"/>
    <property type="match status" value="1"/>
</dbReference>
<evidence type="ECO:0000259" key="1">
    <source>
        <dbReference type="PROSITE" id="PS50930"/>
    </source>
</evidence>
<dbReference type="GO" id="GO:0003677">
    <property type="term" value="F:DNA binding"/>
    <property type="evidence" value="ECO:0007669"/>
    <property type="project" value="InterPro"/>
</dbReference>
<dbReference type="InterPro" id="IPR007492">
    <property type="entry name" value="LytTR_DNA-bd_dom"/>
</dbReference>
<dbReference type="Gene3D" id="3.40.50.2300">
    <property type="match status" value="1"/>
</dbReference>
<dbReference type="InterPro" id="IPR011006">
    <property type="entry name" value="CheY-like_superfamily"/>
</dbReference>
<proteinExistence type="predicted"/>
<sequence>MNKLLLVKDNSIFVKSLAEAEKSIRSDLNITVANCVEEFLRYIKTDRYDLFMLDVGLKNCSPIGLAKKIRNMDVYRLTPIFFVFFVSMAKSDMLKEMHCWNYVTDFFIEKNRRKNPSELCDNSGPYIILKKKDFSYVVRTNEIIYIESAKKSINVFTVNKEISLSSYTFTLEKLLDDLNKLTKDFVRCHRGYIVNIRYIEKFNNDSIKLISIEEPISIGEKYKEDFENKITSANCIVETWN</sequence>
<dbReference type="Gene3D" id="2.40.50.1020">
    <property type="entry name" value="LytTr DNA-binding domain"/>
    <property type="match status" value="1"/>
</dbReference>
<evidence type="ECO:0000313" key="3">
    <source>
        <dbReference type="Proteomes" id="UP000287969"/>
    </source>
</evidence>
<dbReference type="PROSITE" id="PS50930">
    <property type="entry name" value="HTH_LYTTR"/>
    <property type="match status" value="1"/>
</dbReference>
<dbReference type="PANTHER" id="PTHR37299:SF1">
    <property type="entry name" value="STAGE 0 SPORULATION PROTEIN A HOMOLOG"/>
    <property type="match status" value="1"/>
</dbReference>
<name>A0A410QGP9_9FIRM</name>
<dbReference type="GO" id="GO:0000156">
    <property type="term" value="F:phosphorelay response regulator activity"/>
    <property type="evidence" value="ECO:0007669"/>
    <property type="project" value="InterPro"/>
</dbReference>
<dbReference type="OrthoDB" id="1701771at2"/>
<keyword evidence="3" id="KW-1185">Reference proteome</keyword>
<gene>
    <name evidence="2" type="ORF">EQM13_16840</name>
</gene>
<dbReference type="InterPro" id="IPR046947">
    <property type="entry name" value="LytR-like"/>
</dbReference>
<evidence type="ECO:0000313" key="2">
    <source>
        <dbReference type="EMBL" id="QAT63116.1"/>
    </source>
</evidence>
<protein>
    <submittedName>
        <fullName evidence="2">Response regulator</fullName>
    </submittedName>
</protein>
<dbReference type="Proteomes" id="UP000287969">
    <property type="component" value="Chromosome"/>
</dbReference>
<organism evidence="2 3">
    <name type="scientific">Acidilutibacter cellobiosedens</name>
    <dbReference type="NCBI Taxonomy" id="2507161"/>
    <lineage>
        <taxon>Bacteria</taxon>
        <taxon>Bacillati</taxon>
        <taxon>Bacillota</taxon>
        <taxon>Tissierellia</taxon>
        <taxon>Tissierellales</taxon>
        <taxon>Acidilutibacteraceae</taxon>
        <taxon>Acidilutibacter</taxon>
    </lineage>
</organism>
<dbReference type="AlphaFoldDB" id="A0A410QGP9"/>
<dbReference type="PANTHER" id="PTHR37299">
    <property type="entry name" value="TRANSCRIPTIONAL REGULATOR-RELATED"/>
    <property type="match status" value="1"/>
</dbReference>